<sequence>MKVEAKRSVIEIQDDDGDGDEDFFSQVAAVEAAALASSKRRRITPSLNAVVVPKSLADVSNSKKEISAPAAGDADEGLYMAALKGNHSLVRQAAAAKGNDAVFGGGGGGDSCFKCGKSGHWARDCDSAPGGGGGGGGGNYGNSDPSIPEKSCPCGLGICTVLTANTEKNRGRKFYKCPLRQENGGCGFFEWCDNASAENSYSMAGGNGNYTSDSSFPGLPCPCGAGLCLILTAKTGKNIGQQFYRCPANQGNSCGFFKWCNENTTSVSAPVSTPKAFYNSSDANNTSYTVRTGSSCFKCGKEGHWARDCSIPSPNAPAESGGRSASSGTCYKCGKAGHWSRDCSSF</sequence>
<dbReference type="PROSITE" id="PS51999">
    <property type="entry name" value="ZF_GRF"/>
    <property type="match status" value="2"/>
</dbReference>
<dbReference type="Pfam" id="PF00098">
    <property type="entry name" value="zf-CCHC"/>
    <property type="match status" value="3"/>
</dbReference>
<dbReference type="PANTHER" id="PTHR33680">
    <property type="entry name" value="OS07G0190500 PROTEIN"/>
    <property type="match status" value="1"/>
</dbReference>
<dbReference type="InterPro" id="IPR001878">
    <property type="entry name" value="Znf_CCHC"/>
</dbReference>
<dbReference type="InterPro" id="IPR010666">
    <property type="entry name" value="Znf_GRF"/>
</dbReference>
<dbReference type="SMART" id="SM00343">
    <property type="entry name" value="ZnF_C2HC"/>
    <property type="match status" value="3"/>
</dbReference>
<gene>
    <name evidence="7" type="ORF">TIFTF001_001652</name>
</gene>
<keyword evidence="1" id="KW-0479">Metal-binding</keyword>
<dbReference type="Pfam" id="PF06839">
    <property type="entry name" value="Zn_ribbon_GRF"/>
    <property type="match status" value="2"/>
</dbReference>
<feature type="domain" description="GRF-type" evidence="6">
    <location>
        <begin position="221"/>
        <end position="263"/>
    </location>
</feature>
<keyword evidence="3" id="KW-0862">Zinc</keyword>
<keyword evidence="2 4" id="KW-0863">Zinc-finger</keyword>
<keyword evidence="8" id="KW-1185">Reference proteome</keyword>
<dbReference type="AlphaFoldDB" id="A0AA87Z9Z7"/>
<evidence type="ECO:0000256" key="4">
    <source>
        <dbReference type="PROSITE-ProRule" id="PRU00047"/>
    </source>
</evidence>
<dbReference type="InterPro" id="IPR036875">
    <property type="entry name" value="Znf_CCHC_sf"/>
</dbReference>
<dbReference type="EMBL" id="BTGU01000002">
    <property type="protein sequence ID" value="GMN27450.1"/>
    <property type="molecule type" value="Genomic_DNA"/>
</dbReference>
<dbReference type="PANTHER" id="PTHR33680:SF1">
    <property type="entry name" value="OS05G0489500 PROTEIN"/>
    <property type="match status" value="1"/>
</dbReference>
<feature type="domain" description="GRF-type" evidence="6">
    <location>
        <begin position="152"/>
        <end position="195"/>
    </location>
</feature>
<dbReference type="SUPFAM" id="SSF57756">
    <property type="entry name" value="Retrovirus zinc finger-like domains"/>
    <property type="match status" value="2"/>
</dbReference>
<evidence type="ECO:0000313" key="8">
    <source>
        <dbReference type="Proteomes" id="UP001187192"/>
    </source>
</evidence>
<comment type="caution">
    <text evidence="7">The sequence shown here is derived from an EMBL/GenBank/DDBJ whole genome shotgun (WGS) entry which is preliminary data.</text>
</comment>
<evidence type="ECO:0000259" key="6">
    <source>
        <dbReference type="PROSITE" id="PS51999"/>
    </source>
</evidence>
<evidence type="ECO:0000256" key="3">
    <source>
        <dbReference type="ARBA" id="ARBA00022833"/>
    </source>
</evidence>
<evidence type="ECO:0000256" key="1">
    <source>
        <dbReference type="ARBA" id="ARBA00022723"/>
    </source>
</evidence>
<dbReference type="PROSITE" id="PS50158">
    <property type="entry name" value="ZF_CCHC"/>
    <property type="match status" value="3"/>
</dbReference>
<feature type="domain" description="CCHC-type" evidence="5">
    <location>
        <begin position="330"/>
        <end position="343"/>
    </location>
</feature>
<accession>A0AA87Z9Z7</accession>
<proteinExistence type="predicted"/>
<dbReference type="Proteomes" id="UP001187192">
    <property type="component" value="Unassembled WGS sequence"/>
</dbReference>
<evidence type="ECO:0000259" key="5">
    <source>
        <dbReference type="PROSITE" id="PS50158"/>
    </source>
</evidence>
<protein>
    <submittedName>
        <fullName evidence="7">Uncharacterized protein</fullName>
    </submittedName>
</protein>
<evidence type="ECO:0000256" key="2">
    <source>
        <dbReference type="ARBA" id="ARBA00022771"/>
    </source>
</evidence>
<feature type="domain" description="CCHC-type" evidence="5">
    <location>
        <begin position="296"/>
        <end position="309"/>
    </location>
</feature>
<organism evidence="7 8">
    <name type="scientific">Ficus carica</name>
    <name type="common">Common fig</name>
    <dbReference type="NCBI Taxonomy" id="3494"/>
    <lineage>
        <taxon>Eukaryota</taxon>
        <taxon>Viridiplantae</taxon>
        <taxon>Streptophyta</taxon>
        <taxon>Embryophyta</taxon>
        <taxon>Tracheophyta</taxon>
        <taxon>Spermatophyta</taxon>
        <taxon>Magnoliopsida</taxon>
        <taxon>eudicotyledons</taxon>
        <taxon>Gunneridae</taxon>
        <taxon>Pentapetalae</taxon>
        <taxon>rosids</taxon>
        <taxon>fabids</taxon>
        <taxon>Rosales</taxon>
        <taxon>Moraceae</taxon>
        <taxon>Ficeae</taxon>
        <taxon>Ficus</taxon>
    </lineage>
</organism>
<dbReference type="Gene3D" id="4.10.60.10">
    <property type="entry name" value="Zinc finger, CCHC-type"/>
    <property type="match status" value="3"/>
</dbReference>
<evidence type="ECO:0000313" key="7">
    <source>
        <dbReference type="EMBL" id="GMN27450.1"/>
    </source>
</evidence>
<dbReference type="GO" id="GO:0008270">
    <property type="term" value="F:zinc ion binding"/>
    <property type="evidence" value="ECO:0007669"/>
    <property type="project" value="UniProtKB-KW"/>
</dbReference>
<reference evidence="7" key="1">
    <citation type="submission" date="2023-07" db="EMBL/GenBank/DDBJ databases">
        <title>draft genome sequence of fig (Ficus carica).</title>
        <authorList>
            <person name="Takahashi T."/>
            <person name="Nishimura K."/>
        </authorList>
    </citation>
    <scope>NUCLEOTIDE SEQUENCE</scope>
</reference>
<name>A0AA87Z9Z7_FICCA</name>
<feature type="domain" description="CCHC-type" evidence="5">
    <location>
        <begin position="112"/>
        <end position="125"/>
    </location>
</feature>
<dbReference type="GO" id="GO:0003676">
    <property type="term" value="F:nucleic acid binding"/>
    <property type="evidence" value="ECO:0007669"/>
    <property type="project" value="InterPro"/>
</dbReference>